<dbReference type="Proteomes" id="UP000825729">
    <property type="component" value="Unassembled WGS sequence"/>
</dbReference>
<comment type="caution">
    <text evidence="2">The sequence shown here is derived from an EMBL/GenBank/DDBJ whole genome shotgun (WGS) entry which is preliminary data.</text>
</comment>
<feature type="region of interest" description="Disordered" evidence="1">
    <location>
        <begin position="1"/>
        <end position="23"/>
    </location>
</feature>
<proteinExistence type="predicted"/>
<sequence>MPISFTCSLTSSPPPPTSSATQVPSQLSLIPNSTQLITPASWKSRCISTVACVIIGTAVALVDGESYAQSDKFHGLGSNEAGVLKWSQRRSCPQWQANSLENFVPENLPRPSPGSRRSVAAVANRRTARNISDCFSL</sequence>
<protein>
    <submittedName>
        <fullName evidence="2">Uncharacterized protein</fullName>
    </submittedName>
</protein>
<feature type="compositionally biased region" description="Low complexity" evidence="1">
    <location>
        <begin position="1"/>
        <end position="11"/>
    </location>
</feature>
<dbReference type="AlphaFoldDB" id="A0AAV7FHI0"/>
<reference evidence="2 3" key="1">
    <citation type="submission" date="2021-07" db="EMBL/GenBank/DDBJ databases">
        <title>The Aristolochia fimbriata genome: insights into angiosperm evolution, floral development and chemical biosynthesis.</title>
        <authorList>
            <person name="Jiao Y."/>
        </authorList>
    </citation>
    <scope>NUCLEOTIDE SEQUENCE [LARGE SCALE GENOMIC DNA]</scope>
    <source>
        <strain evidence="2">IBCAS-2021</strain>
        <tissue evidence="2">Leaf</tissue>
    </source>
</reference>
<evidence type="ECO:0000313" key="3">
    <source>
        <dbReference type="Proteomes" id="UP000825729"/>
    </source>
</evidence>
<evidence type="ECO:0000313" key="2">
    <source>
        <dbReference type="EMBL" id="KAG9459392.1"/>
    </source>
</evidence>
<accession>A0AAV7FHI0</accession>
<dbReference type="InterPro" id="IPR053350">
    <property type="entry name" value="CV_Inducer"/>
</dbReference>
<name>A0AAV7FHI0_ARIFI</name>
<dbReference type="PANTHER" id="PTHR37210">
    <property type="entry name" value="EXPRESSED PROTEIN"/>
    <property type="match status" value="1"/>
</dbReference>
<organism evidence="2 3">
    <name type="scientific">Aristolochia fimbriata</name>
    <name type="common">White veined hardy Dutchman's pipe vine</name>
    <dbReference type="NCBI Taxonomy" id="158543"/>
    <lineage>
        <taxon>Eukaryota</taxon>
        <taxon>Viridiplantae</taxon>
        <taxon>Streptophyta</taxon>
        <taxon>Embryophyta</taxon>
        <taxon>Tracheophyta</taxon>
        <taxon>Spermatophyta</taxon>
        <taxon>Magnoliopsida</taxon>
        <taxon>Magnoliidae</taxon>
        <taxon>Piperales</taxon>
        <taxon>Aristolochiaceae</taxon>
        <taxon>Aristolochia</taxon>
    </lineage>
</organism>
<gene>
    <name evidence="2" type="ORF">H6P81_003900</name>
</gene>
<evidence type="ECO:0000256" key="1">
    <source>
        <dbReference type="SAM" id="MobiDB-lite"/>
    </source>
</evidence>
<keyword evidence="3" id="KW-1185">Reference proteome</keyword>
<dbReference type="PANTHER" id="PTHR37210:SF2">
    <property type="entry name" value="PROTEIN CHLOROPLAST VESICULATION"/>
    <property type="match status" value="1"/>
</dbReference>
<dbReference type="EMBL" id="JAINDJ010000002">
    <property type="protein sequence ID" value="KAG9459392.1"/>
    <property type="molecule type" value="Genomic_DNA"/>
</dbReference>